<reference evidence="1" key="2">
    <citation type="submission" date="2023-02" db="EMBL/GenBank/DDBJ databases">
        <title>Elizabethkingia anophelis draft genomes.</title>
        <authorList>
            <person name="Nicholson A.C."/>
            <person name="Whitney A.M."/>
            <person name="Humrighouse B.W."/>
            <person name="Villarma A."/>
            <person name="Bell M."/>
            <person name="Mcquiston J."/>
        </authorList>
    </citation>
    <scope>NUCLEOTIDE SEQUENCE</scope>
    <source>
        <strain evidence="1">B4955</strain>
    </source>
</reference>
<gene>
    <name evidence="1" type="ORF">CMU51_11920</name>
    <name evidence="2" type="ORF">NCTC10588_01424</name>
</gene>
<name>A0A6I5UY07_9FLAO</name>
<organism evidence="2 3">
    <name type="scientific">Elizabethkingia anophelis</name>
    <dbReference type="NCBI Taxonomy" id="1117645"/>
    <lineage>
        <taxon>Bacteria</taxon>
        <taxon>Pseudomonadati</taxon>
        <taxon>Bacteroidota</taxon>
        <taxon>Flavobacteriia</taxon>
        <taxon>Flavobacteriales</taxon>
        <taxon>Weeksellaceae</taxon>
        <taxon>Elizabethkingia</taxon>
    </lineage>
</organism>
<sequence length="179" mass="21670">MVIKSIHDLHNIKELLDELPDFNYQEELTKKLDNKQDEFTYETFLEIILWKTNRYPEVDNELISKINRLRKEYSETLADDILIKLLGAKGFDLPMASTLLRFINPEYFQIIDQRVYRLLYGENLKIPFSKSKKIDLYKKYIIYLRNICDKYKIPFSQSDRILYLLDKHPKVNKHQKIKY</sequence>
<evidence type="ECO:0000313" key="3">
    <source>
        <dbReference type="Proteomes" id="UP000254876"/>
    </source>
</evidence>
<accession>A0A6I5UY07</accession>
<comment type="caution">
    <text evidence="2">The sequence shown here is derived from an EMBL/GenBank/DDBJ whole genome shotgun (WGS) entry which is preliminary data.</text>
</comment>
<evidence type="ECO:0000313" key="2">
    <source>
        <dbReference type="EMBL" id="STD00160.1"/>
    </source>
</evidence>
<dbReference type="Proteomes" id="UP001189000">
    <property type="component" value="Unassembled WGS sequence"/>
</dbReference>
<dbReference type="EMBL" id="NWGY01000012">
    <property type="protein sequence ID" value="MDV3664764.1"/>
    <property type="molecule type" value="Genomic_DNA"/>
</dbReference>
<evidence type="ECO:0000313" key="1">
    <source>
        <dbReference type="EMBL" id="MDV3664764.1"/>
    </source>
</evidence>
<dbReference type="RefSeq" id="WP_021347018.1">
    <property type="nucleotide sequence ID" value="NZ_BQKS01000009.1"/>
</dbReference>
<proteinExistence type="predicted"/>
<dbReference type="AlphaFoldDB" id="A0A6I5UY07"/>
<reference evidence="2 3" key="1">
    <citation type="submission" date="2018-06" db="EMBL/GenBank/DDBJ databases">
        <authorList>
            <consortium name="Pathogen Informatics"/>
            <person name="Doyle S."/>
        </authorList>
    </citation>
    <scope>NUCLEOTIDE SEQUENCE [LARGE SCALE GENOMIC DNA]</scope>
    <source>
        <strain evidence="2 3">NCTC10588</strain>
    </source>
</reference>
<dbReference type="EMBL" id="UFYD01000001">
    <property type="protein sequence ID" value="STD00160.1"/>
    <property type="molecule type" value="Genomic_DNA"/>
</dbReference>
<dbReference type="Proteomes" id="UP000254876">
    <property type="component" value="Unassembled WGS sequence"/>
</dbReference>
<protein>
    <submittedName>
        <fullName evidence="2">Uncharacterized protein</fullName>
    </submittedName>
</protein>